<dbReference type="PRINTS" id="PR00081">
    <property type="entry name" value="GDHRDH"/>
</dbReference>
<dbReference type="OrthoDB" id="9793825at2"/>
<dbReference type="InterPro" id="IPR002347">
    <property type="entry name" value="SDR_fam"/>
</dbReference>
<protein>
    <submittedName>
        <fullName evidence="4">Short-chain dehydrogenase</fullName>
    </submittedName>
</protein>
<evidence type="ECO:0000256" key="1">
    <source>
        <dbReference type="ARBA" id="ARBA00006484"/>
    </source>
</evidence>
<proteinExistence type="inferred from homology"/>
<dbReference type="PRINTS" id="PR00080">
    <property type="entry name" value="SDRFAMILY"/>
</dbReference>
<dbReference type="SUPFAM" id="SSF51735">
    <property type="entry name" value="NAD(P)-binding Rossmann-fold domains"/>
    <property type="match status" value="1"/>
</dbReference>
<gene>
    <name evidence="4" type="ORF">SU32_08345</name>
</gene>
<dbReference type="PATRIC" id="fig|1514904.3.peg.486"/>
<keyword evidence="5" id="KW-1185">Reference proteome</keyword>
<sequence length="243" mass="26513">MNIVGKHVVITGGTSGIGLALMRQLYDNNDVSVISRPSDGLEELKRAFERVNIYEADLADLGAVEKAADLLVKSEKKIDVLINNAAVQYTPHFLDDDFQYESIRREIDINFTSVCTLIYLLMPGLMQSNPAIILNINSGLGLVPKTDSAIYCATKGALNILSQSLGYQLESTNIKVKQVFLPLVDTAMTRGRGKNKLTADEVAAEIIRGISSSKSNIYIGKVKALRLINRLSPSLAQKIMKAG</sequence>
<evidence type="ECO:0000256" key="3">
    <source>
        <dbReference type="RuleBase" id="RU000363"/>
    </source>
</evidence>
<reference evidence="4 5" key="1">
    <citation type="submission" date="2015-01" db="EMBL/GenBank/DDBJ databases">
        <title>Ahrensia donghaiensis sp. nov., a novel dimethylsulphoniopropionate-cleavage bacterium isolated from seawater and emended descriptions of the genus Ahrensia and Ahrensia kielensis.</title>
        <authorList>
            <person name="Liu J."/>
        </authorList>
    </citation>
    <scope>NUCLEOTIDE SEQUENCE [LARGE SCALE GENOMIC DNA]</scope>
    <source>
        <strain evidence="4 5">LZD062</strain>
    </source>
</reference>
<name>A0A0M9GMZ1_9HYPH</name>
<comment type="similarity">
    <text evidence="1 3">Belongs to the short-chain dehydrogenases/reductases (SDR) family.</text>
</comment>
<dbReference type="Gene3D" id="3.40.50.720">
    <property type="entry name" value="NAD(P)-binding Rossmann-like Domain"/>
    <property type="match status" value="1"/>
</dbReference>
<evidence type="ECO:0000313" key="5">
    <source>
        <dbReference type="Proteomes" id="UP000038011"/>
    </source>
</evidence>
<comment type="caution">
    <text evidence="4">The sequence shown here is derived from an EMBL/GenBank/DDBJ whole genome shotgun (WGS) entry which is preliminary data.</text>
</comment>
<dbReference type="PANTHER" id="PTHR44196:SF1">
    <property type="entry name" value="DEHYDROGENASE_REDUCTASE SDR FAMILY MEMBER 7B"/>
    <property type="match status" value="1"/>
</dbReference>
<organism evidence="4 5">
    <name type="scientific">Ahrensia marina</name>
    <dbReference type="NCBI Taxonomy" id="1514904"/>
    <lineage>
        <taxon>Bacteria</taxon>
        <taxon>Pseudomonadati</taxon>
        <taxon>Pseudomonadota</taxon>
        <taxon>Alphaproteobacteria</taxon>
        <taxon>Hyphomicrobiales</taxon>
        <taxon>Ahrensiaceae</taxon>
        <taxon>Ahrensia</taxon>
    </lineage>
</organism>
<dbReference type="AlphaFoldDB" id="A0A0M9GMZ1"/>
<dbReference type="PANTHER" id="PTHR44196">
    <property type="entry name" value="DEHYDROGENASE/REDUCTASE SDR FAMILY MEMBER 7B"/>
    <property type="match status" value="1"/>
</dbReference>
<dbReference type="RefSeq" id="WP_053998879.1">
    <property type="nucleotide sequence ID" value="NZ_JXMU01000010.1"/>
</dbReference>
<evidence type="ECO:0000256" key="2">
    <source>
        <dbReference type="ARBA" id="ARBA00023002"/>
    </source>
</evidence>
<dbReference type="Pfam" id="PF00106">
    <property type="entry name" value="adh_short"/>
    <property type="match status" value="1"/>
</dbReference>
<dbReference type="GO" id="GO:0016020">
    <property type="term" value="C:membrane"/>
    <property type="evidence" value="ECO:0007669"/>
    <property type="project" value="TreeGrafter"/>
</dbReference>
<dbReference type="Proteomes" id="UP000038011">
    <property type="component" value="Unassembled WGS sequence"/>
</dbReference>
<dbReference type="EMBL" id="JXMU01000010">
    <property type="protein sequence ID" value="KPB01563.1"/>
    <property type="molecule type" value="Genomic_DNA"/>
</dbReference>
<dbReference type="PROSITE" id="PS00061">
    <property type="entry name" value="ADH_SHORT"/>
    <property type="match status" value="1"/>
</dbReference>
<dbReference type="STRING" id="1514904.SU32_08345"/>
<evidence type="ECO:0000313" key="4">
    <source>
        <dbReference type="EMBL" id="KPB01563.1"/>
    </source>
</evidence>
<accession>A0A0M9GMZ1</accession>
<keyword evidence="2" id="KW-0560">Oxidoreductase</keyword>
<dbReference type="GO" id="GO:0016491">
    <property type="term" value="F:oxidoreductase activity"/>
    <property type="evidence" value="ECO:0007669"/>
    <property type="project" value="UniProtKB-KW"/>
</dbReference>
<dbReference type="InterPro" id="IPR020904">
    <property type="entry name" value="Sc_DH/Rdtase_CS"/>
</dbReference>
<dbReference type="InterPro" id="IPR036291">
    <property type="entry name" value="NAD(P)-bd_dom_sf"/>
</dbReference>